<gene>
    <name evidence="8" type="ORF">BUALT_Bualt02G0034000</name>
</gene>
<feature type="domain" description="Terpene synthase metal-binding" evidence="7">
    <location>
        <begin position="254"/>
        <end position="489"/>
    </location>
</feature>
<keyword evidence="4" id="KW-0479">Metal-binding</keyword>
<keyword evidence="5" id="KW-0456">Lyase</keyword>
<evidence type="ECO:0000256" key="5">
    <source>
        <dbReference type="ARBA" id="ARBA00023239"/>
    </source>
</evidence>
<evidence type="ECO:0000256" key="1">
    <source>
        <dbReference type="ARBA" id="ARBA00001946"/>
    </source>
</evidence>
<dbReference type="InterPro" id="IPR044814">
    <property type="entry name" value="Terpene_cyclase_plant_C1"/>
</dbReference>
<name>A0AAV6Y487_9LAMI</name>
<sequence length="546" mass="63592">MASENPSIKNDGFVSARRSVTFHPSIWGDHFLSYTSHLTQIHGHEQEELEKQKEEVRKQLQTDDDSMKKLELIDAIQRLGVAYHFTQEIEKSLKYIHDTYNDYNDLHTVALLFRLLRQQGHNIISSDVFNEFKDRDGKFKESLINNVQGMISLYEAAHFGVNGEEILDEALEFSSTHLQSMVVHVSDSLATQINEALKMPIHKSLTRLDAKIFMSMYQKDESHNETLLNFAKLDFNHLQKMHREELSEITRWWKGLDFENKLAFARNRVAESYFWALAIHFEPQYHLARRLLTKVIVMISIIDDIYDVYGTIDDLQLFTNAVERWGSSAIETLPPYMKLCYQALLDVYAEMEDEMKTLGTSYCMYYAQEEMKKLVKAYFQEAKWLYNNYIPTMEEYMMVGLVSSTYMVFPTISLVGMGSLATKETFEWISNEPLIIRALSAIGRLMNDLVGYGFETKSSAVECYMKQNGASKEEAFGEIQKTIKKAWKDINQEFLHPTTMPIPVLLRIINNARMTDLVYTYEDEYTNSQKRMKEYIKTLLIEPVII</sequence>
<dbReference type="SFLD" id="SFLDS00005">
    <property type="entry name" value="Isoprenoid_Synthase_Type_I"/>
    <property type="match status" value="1"/>
</dbReference>
<dbReference type="SUPFAM" id="SSF48576">
    <property type="entry name" value="Terpenoid synthases"/>
    <property type="match status" value="1"/>
</dbReference>
<dbReference type="InterPro" id="IPR034741">
    <property type="entry name" value="Terpene_cyclase-like_1_C"/>
</dbReference>
<protein>
    <submittedName>
        <fullName evidence="8">Uncharacterized protein</fullName>
    </submittedName>
</protein>
<dbReference type="Gene3D" id="1.10.600.10">
    <property type="entry name" value="Farnesyl Diphosphate Synthase"/>
    <property type="match status" value="1"/>
</dbReference>
<reference evidence="8" key="1">
    <citation type="submission" date="2019-10" db="EMBL/GenBank/DDBJ databases">
        <authorList>
            <person name="Zhang R."/>
            <person name="Pan Y."/>
            <person name="Wang J."/>
            <person name="Ma R."/>
            <person name="Yu S."/>
        </authorList>
    </citation>
    <scope>NUCLEOTIDE SEQUENCE</scope>
    <source>
        <strain evidence="8">LA-IB0</strain>
        <tissue evidence="8">Leaf</tissue>
    </source>
</reference>
<evidence type="ECO:0000259" key="6">
    <source>
        <dbReference type="Pfam" id="PF01397"/>
    </source>
</evidence>
<dbReference type="CDD" id="cd00684">
    <property type="entry name" value="Terpene_cyclase_plant_C1"/>
    <property type="match status" value="1"/>
</dbReference>
<dbReference type="Pfam" id="PF01397">
    <property type="entry name" value="Terpene_synth"/>
    <property type="match status" value="1"/>
</dbReference>
<proteinExistence type="inferred from homology"/>
<dbReference type="FunFam" id="1.50.10.130:FF:000001">
    <property type="entry name" value="Isoprene synthase, chloroplastic"/>
    <property type="match status" value="1"/>
</dbReference>
<comment type="pathway">
    <text evidence="2">Secondary metabolite biosynthesis; terpenoid biosynthesis.</text>
</comment>
<evidence type="ECO:0000256" key="2">
    <source>
        <dbReference type="ARBA" id="ARBA00004721"/>
    </source>
</evidence>
<dbReference type="InterPro" id="IPR001906">
    <property type="entry name" value="Terpene_synth_N"/>
</dbReference>
<comment type="similarity">
    <text evidence="3">Belongs to the terpene synthase family.</text>
</comment>
<dbReference type="GO" id="GO:0010333">
    <property type="term" value="F:terpene synthase activity"/>
    <property type="evidence" value="ECO:0007669"/>
    <property type="project" value="InterPro"/>
</dbReference>
<accession>A0AAV6Y487</accession>
<dbReference type="InterPro" id="IPR008949">
    <property type="entry name" value="Isoprenoid_synthase_dom_sf"/>
</dbReference>
<feature type="domain" description="Terpene synthase N-terminal" evidence="6">
    <location>
        <begin position="26"/>
        <end position="197"/>
    </location>
</feature>
<dbReference type="PANTHER" id="PTHR31225:SF221">
    <property type="entry name" value="(-)-GERMACRENE D SYNTHASE"/>
    <property type="match status" value="1"/>
</dbReference>
<dbReference type="SFLD" id="SFLDG01019">
    <property type="entry name" value="Terpene_Cyclase_Like_1_C_Termi"/>
    <property type="match status" value="1"/>
</dbReference>
<evidence type="ECO:0000256" key="4">
    <source>
        <dbReference type="ARBA" id="ARBA00022723"/>
    </source>
</evidence>
<dbReference type="FunFam" id="1.10.600.10:FF:000007">
    <property type="entry name" value="Isoprene synthase, chloroplastic"/>
    <property type="match status" value="1"/>
</dbReference>
<dbReference type="AlphaFoldDB" id="A0AAV6Y487"/>
<evidence type="ECO:0000313" key="9">
    <source>
        <dbReference type="Proteomes" id="UP000826271"/>
    </source>
</evidence>
<evidence type="ECO:0000256" key="3">
    <source>
        <dbReference type="ARBA" id="ARBA00006333"/>
    </source>
</evidence>
<dbReference type="Pfam" id="PF03936">
    <property type="entry name" value="Terpene_synth_C"/>
    <property type="match status" value="1"/>
</dbReference>
<dbReference type="InterPro" id="IPR036965">
    <property type="entry name" value="Terpene_synth_N_sf"/>
</dbReference>
<dbReference type="GO" id="GO:0016102">
    <property type="term" value="P:diterpenoid biosynthetic process"/>
    <property type="evidence" value="ECO:0007669"/>
    <property type="project" value="InterPro"/>
</dbReference>
<organism evidence="8 9">
    <name type="scientific">Buddleja alternifolia</name>
    <dbReference type="NCBI Taxonomy" id="168488"/>
    <lineage>
        <taxon>Eukaryota</taxon>
        <taxon>Viridiplantae</taxon>
        <taxon>Streptophyta</taxon>
        <taxon>Embryophyta</taxon>
        <taxon>Tracheophyta</taxon>
        <taxon>Spermatophyta</taxon>
        <taxon>Magnoliopsida</taxon>
        <taxon>eudicotyledons</taxon>
        <taxon>Gunneridae</taxon>
        <taxon>Pentapetalae</taxon>
        <taxon>asterids</taxon>
        <taxon>lamiids</taxon>
        <taxon>Lamiales</taxon>
        <taxon>Scrophulariaceae</taxon>
        <taxon>Buddlejeae</taxon>
        <taxon>Buddleja</taxon>
    </lineage>
</organism>
<dbReference type="SUPFAM" id="SSF48239">
    <property type="entry name" value="Terpenoid cyclases/Protein prenyltransferases"/>
    <property type="match status" value="1"/>
</dbReference>
<dbReference type="GO" id="GO:0000287">
    <property type="term" value="F:magnesium ion binding"/>
    <property type="evidence" value="ECO:0007669"/>
    <property type="project" value="InterPro"/>
</dbReference>
<comment type="cofactor">
    <cofactor evidence="1">
        <name>Mg(2+)</name>
        <dbReference type="ChEBI" id="CHEBI:18420"/>
    </cofactor>
</comment>
<comment type="caution">
    <text evidence="8">The sequence shown here is derived from an EMBL/GenBank/DDBJ whole genome shotgun (WGS) entry which is preliminary data.</text>
</comment>
<dbReference type="InterPro" id="IPR050148">
    <property type="entry name" value="Terpene_synthase-like"/>
</dbReference>
<evidence type="ECO:0000259" key="7">
    <source>
        <dbReference type="Pfam" id="PF03936"/>
    </source>
</evidence>
<dbReference type="Proteomes" id="UP000826271">
    <property type="component" value="Unassembled WGS sequence"/>
</dbReference>
<dbReference type="Gene3D" id="1.50.10.130">
    <property type="entry name" value="Terpene synthase, N-terminal domain"/>
    <property type="match status" value="1"/>
</dbReference>
<dbReference type="InterPro" id="IPR005630">
    <property type="entry name" value="Terpene_synthase_metal-bd"/>
</dbReference>
<keyword evidence="9" id="KW-1185">Reference proteome</keyword>
<dbReference type="EMBL" id="WHWC01000002">
    <property type="protein sequence ID" value="KAG8387559.1"/>
    <property type="molecule type" value="Genomic_DNA"/>
</dbReference>
<evidence type="ECO:0000313" key="8">
    <source>
        <dbReference type="EMBL" id="KAG8387559.1"/>
    </source>
</evidence>
<dbReference type="InterPro" id="IPR008930">
    <property type="entry name" value="Terpenoid_cyclase/PrenylTrfase"/>
</dbReference>
<dbReference type="PANTHER" id="PTHR31225">
    <property type="entry name" value="OS04G0344100 PROTEIN-RELATED"/>
    <property type="match status" value="1"/>
</dbReference>